<dbReference type="AlphaFoldDB" id="A0AAV6GE63"/>
<comment type="caution">
    <text evidence="1">The sequence shown here is derived from an EMBL/GenBank/DDBJ whole genome shotgun (WGS) entry which is preliminary data.</text>
</comment>
<organism evidence="1 2">
    <name type="scientific">Alosa alosa</name>
    <name type="common">allis shad</name>
    <dbReference type="NCBI Taxonomy" id="278164"/>
    <lineage>
        <taxon>Eukaryota</taxon>
        <taxon>Metazoa</taxon>
        <taxon>Chordata</taxon>
        <taxon>Craniata</taxon>
        <taxon>Vertebrata</taxon>
        <taxon>Euteleostomi</taxon>
        <taxon>Actinopterygii</taxon>
        <taxon>Neopterygii</taxon>
        <taxon>Teleostei</taxon>
        <taxon>Clupei</taxon>
        <taxon>Clupeiformes</taxon>
        <taxon>Clupeoidei</taxon>
        <taxon>Clupeidae</taxon>
        <taxon>Alosa</taxon>
    </lineage>
</organism>
<evidence type="ECO:0000313" key="2">
    <source>
        <dbReference type="Proteomes" id="UP000823561"/>
    </source>
</evidence>
<protein>
    <submittedName>
        <fullName evidence="1">Uncharacterized protein</fullName>
    </submittedName>
</protein>
<dbReference type="Proteomes" id="UP000823561">
    <property type="component" value="Chromosome 12"/>
</dbReference>
<evidence type="ECO:0000313" key="1">
    <source>
        <dbReference type="EMBL" id="KAG5272372.1"/>
    </source>
</evidence>
<sequence length="68" mass="7489">MAGLVLTGRLSFLEKNSSRTGAVKRSLNTLKISYTDGTVTQSDRSKEGSELEVKTEGQTQVILERMLE</sequence>
<dbReference type="EMBL" id="JADWDJ010000012">
    <property type="protein sequence ID" value="KAG5272372.1"/>
    <property type="molecule type" value="Genomic_DNA"/>
</dbReference>
<proteinExistence type="predicted"/>
<gene>
    <name evidence="1" type="ORF">AALO_G00164780</name>
</gene>
<accession>A0AAV6GE63</accession>
<keyword evidence="2" id="KW-1185">Reference proteome</keyword>
<name>A0AAV6GE63_9TELE</name>
<reference evidence="1" key="1">
    <citation type="submission" date="2020-10" db="EMBL/GenBank/DDBJ databases">
        <title>Chromosome-scale genome assembly of the Allis shad, Alosa alosa.</title>
        <authorList>
            <person name="Margot Z."/>
            <person name="Christophe K."/>
            <person name="Cabau C."/>
            <person name="Louis A."/>
            <person name="Berthelot C."/>
            <person name="Parey E."/>
            <person name="Roest Crollius H."/>
            <person name="Montfort J."/>
            <person name="Robinson-Rechavi M."/>
            <person name="Bucao C."/>
            <person name="Bouchez O."/>
            <person name="Gislard M."/>
            <person name="Lluch J."/>
            <person name="Milhes M."/>
            <person name="Lampietro C."/>
            <person name="Lopez Roques C."/>
            <person name="Donnadieu C."/>
            <person name="Braasch I."/>
            <person name="Desvignes T."/>
            <person name="Postlethwait J."/>
            <person name="Bobe J."/>
            <person name="Guiguen Y."/>
        </authorList>
    </citation>
    <scope>NUCLEOTIDE SEQUENCE</scope>
    <source>
        <strain evidence="1">M-15738</strain>
        <tissue evidence="1">Blood</tissue>
    </source>
</reference>